<reference evidence="8" key="2">
    <citation type="submission" date="2016-02" db="EMBL/GenBank/DDBJ databases">
        <title>Draft genome sequence of five rapidly growing Mycobacterium species.</title>
        <authorList>
            <person name="Katahira K."/>
            <person name="Gotou Y."/>
            <person name="Iida K."/>
            <person name="Ogura Y."/>
            <person name="Hayashi T."/>
        </authorList>
    </citation>
    <scope>NUCLEOTIDE SEQUENCE [LARGE SCALE GENOMIC DNA]</scope>
    <source>
        <strain evidence="8">JCM15298</strain>
    </source>
</reference>
<evidence type="ECO:0000313" key="8">
    <source>
        <dbReference type="Proteomes" id="UP000069443"/>
    </source>
</evidence>
<comment type="similarity">
    <text evidence="5 6">Belongs to the complex I subunit 1 family.</text>
</comment>
<reference evidence="8" key="1">
    <citation type="journal article" date="2016" name="Genome Announc.">
        <title>Draft Genome Sequences of Five Rapidly Growing Mycobacterium Species, M. thermoresistibile, M. fortuitum subsp. acetamidolyticum, M. canariasense, M. brisbanense, and M. novocastrense.</title>
        <authorList>
            <person name="Katahira K."/>
            <person name="Ogura Y."/>
            <person name="Gotoh Y."/>
            <person name="Hayashi T."/>
        </authorList>
    </citation>
    <scope>NUCLEOTIDE SEQUENCE [LARGE SCALE GENOMIC DNA]</scope>
    <source>
        <strain evidence="8">JCM15298</strain>
    </source>
</reference>
<dbReference type="GO" id="GO:0016655">
    <property type="term" value="F:oxidoreductase activity, acting on NAD(P)H, quinone or similar compound as acceptor"/>
    <property type="evidence" value="ECO:0007669"/>
    <property type="project" value="UniProtKB-UniRule"/>
</dbReference>
<dbReference type="PROSITE" id="PS00668">
    <property type="entry name" value="COMPLEX1_ND1_2"/>
    <property type="match status" value="1"/>
</dbReference>
<feature type="transmembrane region" description="Helical" evidence="5">
    <location>
        <begin position="320"/>
        <end position="341"/>
    </location>
</feature>
<dbReference type="GO" id="GO:0005886">
    <property type="term" value="C:plasma membrane"/>
    <property type="evidence" value="ECO:0007669"/>
    <property type="project" value="UniProtKB-SubCell"/>
</dbReference>
<keyword evidence="5" id="KW-0874">Quinone</keyword>
<feature type="transmembrane region" description="Helical" evidence="5">
    <location>
        <begin position="353"/>
        <end position="373"/>
    </location>
</feature>
<dbReference type="GO" id="GO:0009060">
    <property type="term" value="P:aerobic respiration"/>
    <property type="evidence" value="ECO:0007669"/>
    <property type="project" value="TreeGrafter"/>
</dbReference>
<comment type="function">
    <text evidence="5">NDH-1 shuttles electrons from NADH, via FMN and iron-sulfur (Fe-S) centers, to quinones in the respiratory chain. The immediate electron acceptor for the enzyme in this species is believed to be ubiquinone. Couples the redox reaction to proton translocation (for every two electrons transferred, four hydrogen ions are translocated across the cytoplasmic membrane), and thus conserves the redox energy in a proton gradient. This subunit may bind ubiquinone.</text>
</comment>
<keyword evidence="5" id="KW-0830">Ubiquinone</keyword>
<keyword evidence="5" id="KW-1003">Cell membrane</keyword>
<name>A0A100WDU7_MYCCR</name>
<keyword evidence="3 5" id="KW-1133">Transmembrane helix</keyword>
<protein>
    <recommendedName>
        <fullName evidence="5">NADH-quinone oxidoreductase subunit H</fullName>
        <ecNumber evidence="5">7.1.1.-</ecNumber>
    </recommendedName>
    <alternativeName>
        <fullName evidence="5">NADH dehydrogenase I subunit H</fullName>
    </alternativeName>
    <alternativeName>
        <fullName evidence="5">NDH-1 subunit H</fullName>
    </alternativeName>
</protein>
<keyword evidence="2 5" id="KW-0812">Transmembrane</keyword>
<dbReference type="AlphaFoldDB" id="A0A100WDU7"/>
<comment type="subcellular location">
    <subcellularLocation>
        <location evidence="5 6">Cell membrane</location>
        <topology evidence="5 6">Multi-pass membrane protein</topology>
    </subcellularLocation>
    <subcellularLocation>
        <location evidence="1">Membrane</location>
        <topology evidence="1">Multi-pass membrane protein</topology>
    </subcellularLocation>
</comment>
<dbReference type="RefSeq" id="WP_062657304.1">
    <property type="nucleotide sequence ID" value="NZ_BCSY01000047.1"/>
</dbReference>
<evidence type="ECO:0000256" key="4">
    <source>
        <dbReference type="ARBA" id="ARBA00023136"/>
    </source>
</evidence>
<keyword evidence="8" id="KW-1185">Reference proteome</keyword>
<keyword evidence="4 5" id="KW-0472">Membrane</keyword>
<feature type="transmembrane region" description="Helical" evidence="5">
    <location>
        <begin position="287"/>
        <end position="308"/>
    </location>
</feature>
<dbReference type="PANTHER" id="PTHR11432">
    <property type="entry name" value="NADH DEHYDROGENASE SUBUNIT 1"/>
    <property type="match status" value="1"/>
</dbReference>
<feature type="transmembrane region" description="Helical" evidence="5">
    <location>
        <begin position="170"/>
        <end position="193"/>
    </location>
</feature>
<dbReference type="NCBIfam" id="NF004741">
    <property type="entry name" value="PRK06076.1-2"/>
    <property type="match status" value="1"/>
</dbReference>
<dbReference type="InterPro" id="IPR001694">
    <property type="entry name" value="NADH_UbQ_OxRdtase_su1/FPO"/>
</dbReference>
<dbReference type="STRING" id="228230.RMCC_3177"/>
<feature type="transmembrane region" description="Helical" evidence="5">
    <location>
        <begin position="14"/>
        <end position="38"/>
    </location>
</feature>
<feature type="transmembrane region" description="Helical" evidence="5">
    <location>
        <begin position="199"/>
        <end position="217"/>
    </location>
</feature>
<evidence type="ECO:0000256" key="3">
    <source>
        <dbReference type="ARBA" id="ARBA00022989"/>
    </source>
</evidence>
<dbReference type="PANTHER" id="PTHR11432:SF3">
    <property type="entry name" value="NADH-UBIQUINONE OXIDOREDUCTASE CHAIN 1"/>
    <property type="match status" value="1"/>
</dbReference>
<evidence type="ECO:0000313" key="7">
    <source>
        <dbReference type="EMBL" id="GAS96211.1"/>
    </source>
</evidence>
<proteinExistence type="inferred from homology"/>
<evidence type="ECO:0000256" key="5">
    <source>
        <dbReference type="HAMAP-Rule" id="MF_01350"/>
    </source>
</evidence>
<accession>A0A100WDU7</accession>
<comment type="caution">
    <text evidence="7">The sequence shown here is derived from an EMBL/GenBank/DDBJ whole genome shotgun (WGS) entry which is preliminary data.</text>
</comment>
<dbReference type="Pfam" id="PF00146">
    <property type="entry name" value="NADHdh"/>
    <property type="match status" value="1"/>
</dbReference>
<feature type="transmembrane region" description="Helical" evidence="5">
    <location>
        <begin position="127"/>
        <end position="149"/>
    </location>
</feature>
<evidence type="ECO:0000256" key="2">
    <source>
        <dbReference type="ARBA" id="ARBA00022692"/>
    </source>
</evidence>
<gene>
    <name evidence="5" type="primary">nuoH</name>
    <name evidence="7" type="ORF">RMCC_3177</name>
</gene>
<sequence>MNAPDLSAFGHDPWWLMIAKALGIFVFLLLTALVAILVERKLLGRMQMRFGPNRVGPFGLLQSLADGIKLALKEGLIPAGVDKPIYLLAPILSVIPAVMAFAVIPMGGTVSVFGHTTPLQLTDLPVAVLYVLAVTSIGVYGIVLAGWASGSTYPLLGGLRSSAQVISYEIAMALSFAAVFLYAGTMSTSGIVAAQHDTWYVFLLLPSFLVYVTSMVGETNRAPFDLPEAEGELVGGFHTEYSSLKFAMFMLAEYVNMTTVSALATTMFLGGWHAPFPFNLIDGANSGWWPLVWFVAKVWTFLFFYIWLRATLPRLRYDQFMALGWKVLIPLSLGWIVVVAVTHQLRAEGSPSWMTAVVSIGALAGAALLLLIWHAVRHNTTVAPPPLDAGAFPVPPLPNKEVADVQGR</sequence>
<feature type="transmembrane region" description="Helical" evidence="5">
    <location>
        <begin position="85"/>
        <end position="107"/>
    </location>
</feature>
<dbReference type="GO" id="GO:0048038">
    <property type="term" value="F:quinone binding"/>
    <property type="evidence" value="ECO:0007669"/>
    <property type="project" value="UniProtKB-KW"/>
</dbReference>
<dbReference type="PROSITE" id="PS00667">
    <property type="entry name" value="COMPLEX1_ND1_1"/>
    <property type="match status" value="1"/>
</dbReference>
<evidence type="ECO:0000256" key="6">
    <source>
        <dbReference type="RuleBase" id="RU000471"/>
    </source>
</evidence>
<dbReference type="NCBIfam" id="NF004743">
    <property type="entry name" value="PRK06076.1-4"/>
    <property type="match status" value="1"/>
</dbReference>
<feature type="transmembrane region" description="Helical" evidence="5">
    <location>
        <begin position="254"/>
        <end position="275"/>
    </location>
</feature>
<dbReference type="HAMAP" id="MF_01350">
    <property type="entry name" value="NDH1_NuoH"/>
    <property type="match status" value="1"/>
</dbReference>
<evidence type="ECO:0000256" key="1">
    <source>
        <dbReference type="ARBA" id="ARBA00004141"/>
    </source>
</evidence>
<keyword evidence="5 6" id="KW-0520">NAD</keyword>
<comment type="subunit">
    <text evidence="5">NDH-1 is composed of 14 different subunits. Subunits NuoA, H, J, K, L, M, N constitute the membrane sector of the complex.</text>
</comment>
<dbReference type="Proteomes" id="UP000069443">
    <property type="component" value="Unassembled WGS sequence"/>
</dbReference>
<organism evidence="7 8">
    <name type="scientific">Mycolicibacterium canariasense</name>
    <name type="common">Mycobacterium canariasense</name>
    <dbReference type="NCBI Taxonomy" id="228230"/>
    <lineage>
        <taxon>Bacteria</taxon>
        <taxon>Bacillati</taxon>
        <taxon>Actinomycetota</taxon>
        <taxon>Actinomycetes</taxon>
        <taxon>Mycobacteriales</taxon>
        <taxon>Mycobacteriaceae</taxon>
        <taxon>Mycolicibacterium</taxon>
    </lineage>
</organism>
<dbReference type="EMBL" id="BCSY01000047">
    <property type="protein sequence ID" value="GAS96211.1"/>
    <property type="molecule type" value="Genomic_DNA"/>
</dbReference>
<dbReference type="InterPro" id="IPR018086">
    <property type="entry name" value="NADH_UbQ_OxRdtase_su1_CS"/>
</dbReference>
<keyword evidence="5" id="KW-1278">Translocase</keyword>
<dbReference type="OrthoDB" id="9803734at2"/>
<dbReference type="EC" id="7.1.1.-" evidence="5"/>
<comment type="catalytic activity">
    <reaction evidence="5">
        <text>a quinone + NADH + 5 H(+)(in) = a quinol + NAD(+) + 4 H(+)(out)</text>
        <dbReference type="Rhea" id="RHEA:57888"/>
        <dbReference type="ChEBI" id="CHEBI:15378"/>
        <dbReference type="ChEBI" id="CHEBI:24646"/>
        <dbReference type="ChEBI" id="CHEBI:57540"/>
        <dbReference type="ChEBI" id="CHEBI:57945"/>
        <dbReference type="ChEBI" id="CHEBI:132124"/>
    </reaction>
</comment>
<dbReference type="GO" id="GO:0003954">
    <property type="term" value="F:NADH dehydrogenase activity"/>
    <property type="evidence" value="ECO:0007669"/>
    <property type="project" value="TreeGrafter"/>
</dbReference>